<dbReference type="InterPro" id="IPR036300">
    <property type="entry name" value="MIR_dom_sf"/>
</dbReference>
<name>A0A8H7RAG0_9FUNG</name>
<dbReference type="Pfam" id="PF02815">
    <property type="entry name" value="MIR"/>
    <property type="match status" value="1"/>
</dbReference>
<dbReference type="PROSITE" id="PS50919">
    <property type="entry name" value="MIR"/>
    <property type="match status" value="2"/>
</dbReference>
<evidence type="ECO:0000256" key="2">
    <source>
        <dbReference type="ARBA" id="ARBA00022737"/>
    </source>
</evidence>
<dbReference type="PANTHER" id="PTHR46809">
    <property type="entry name" value="STROMAL CELL-DERIVED FACTOR 2-LIKE PROTEIN"/>
    <property type="match status" value="1"/>
</dbReference>
<gene>
    <name evidence="5" type="ORF">INT47_012206</name>
</gene>
<sequence length="211" mass="22932">MKLSLLVLNLAFIPTLFAASAVPEIEDGFEHVTCGSTIKLTSKANGYKLHSHGVTYGSGSGQQSVTAFPDSDDGNSFWIVEAASGNICKRGEPVPCGSSIRLKHANTQGYLHSHLHQSPLSKQQEVSCYDGKDSGDNWKVECLNSGDTTWIREVPVQLMHEDTKTYLSSYSRYAFGHPIPGQLEVAAAKSATKESQWMTQEGVYFAAASKQ</sequence>
<feature type="chain" id="PRO_5034410545" description="MIR domain-containing protein" evidence="3">
    <location>
        <begin position="19"/>
        <end position="211"/>
    </location>
</feature>
<dbReference type="SUPFAM" id="SSF82109">
    <property type="entry name" value="MIR domain"/>
    <property type="match status" value="1"/>
</dbReference>
<keyword evidence="2" id="KW-0677">Repeat</keyword>
<reference evidence="5" key="1">
    <citation type="submission" date="2020-12" db="EMBL/GenBank/DDBJ databases">
        <title>Metabolic potential, ecology and presence of endohyphal bacteria is reflected in genomic diversity of Mucoromycotina.</title>
        <authorList>
            <person name="Muszewska A."/>
            <person name="Okrasinska A."/>
            <person name="Steczkiewicz K."/>
            <person name="Drgas O."/>
            <person name="Orlowska M."/>
            <person name="Perlinska-Lenart U."/>
            <person name="Aleksandrzak-Piekarczyk T."/>
            <person name="Szatraj K."/>
            <person name="Zielenkiewicz U."/>
            <person name="Pilsyk S."/>
            <person name="Malc E."/>
            <person name="Mieczkowski P."/>
            <person name="Kruszewska J.S."/>
            <person name="Biernat P."/>
            <person name="Pawlowska J."/>
        </authorList>
    </citation>
    <scope>NUCLEOTIDE SEQUENCE</scope>
    <source>
        <strain evidence="5">WA0000017839</strain>
    </source>
</reference>
<comment type="caution">
    <text evidence="5">The sequence shown here is derived from an EMBL/GenBank/DDBJ whole genome shotgun (WGS) entry which is preliminary data.</text>
</comment>
<accession>A0A8H7RAG0</accession>
<organism evidence="5 6">
    <name type="scientific">Mucor saturninus</name>
    <dbReference type="NCBI Taxonomy" id="64648"/>
    <lineage>
        <taxon>Eukaryota</taxon>
        <taxon>Fungi</taxon>
        <taxon>Fungi incertae sedis</taxon>
        <taxon>Mucoromycota</taxon>
        <taxon>Mucoromycotina</taxon>
        <taxon>Mucoromycetes</taxon>
        <taxon>Mucorales</taxon>
        <taxon>Mucorineae</taxon>
        <taxon>Mucoraceae</taxon>
        <taxon>Mucor</taxon>
    </lineage>
</organism>
<evidence type="ECO:0000313" key="6">
    <source>
        <dbReference type="Proteomes" id="UP000603453"/>
    </source>
</evidence>
<evidence type="ECO:0000313" key="5">
    <source>
        <dbReference type="EMBL" id="KAG2207153.1"/>
    </source>
</evidence>
<feature type="domain" description="MIR" evidence="4">
    <location>
        <begin position="91"/>
        <end position="143"/>
    </location>
</feature>
<feature type="domain" description="MIR" evidence="4">
    <location>
        <begin position="29"/>
        <end position="83"/>
    </location>
</feature>
<evidence type="ECO:0000256" key="3">
    <source>
        <dbReference type="SAM" id="SignalP"/>
    </source>
</evidence>
<dbReference type="EMBL" id="JAEPRD010000026">
    <property type="protein sequence ID" value="KAG2207153.1"/>
    <property type="molecule type" value="Genomic_DNA"/>
</dbReference>
<evidence type="ECO:0000259" key="4">
    <source>
        <dbReference type="PROSITE" id="PS50919"/>
    </source>
</evidence>
<keyword evidence="1 3" id="KW-0732">Signal</keyword>
<feature type="signal peptide" evidence="3">
    <location>
        <begin position="1"/>
        <end position="18"/>
    </location>
</feature>
<dbReference type="AlphaFoldDB" id="A0A8H7RAG0"/>
<dbReference type="PANTHER" id="PTHR46809:SF2">
    <property type="entry name" value="GH21273P"/>
    <property type="match status" value="1"/>
</dbReference>
<proteinExistence type="predicted"/>
<evidence type="ECO:0000256" key="1">
    <source>
        <dbReference type="ARBA" id="ARBA00022729"/>
    </source>
</evidence>
<dbReference type="InterPro" id="IPR016093">
    <property type="entry name" value="MIR_motif"/>
</dbReference>
<dbReference type="SMART" id="SM00472">
    <property type="entry name" value="MIR"/>
    <property type="match status" value="3"/>
</dbReference>
<dbReference type="Gene3D" id="2.80.10.50">
    <property type="match status" value="1"/>
</dbReference>
<dbReference type="OrthoDB" id="5588846at2759"/>
<protein>
    <recommendedName>
        <fullName evidence="4">MIR domain-containing protein</fullName>
    </recommendedName>
</protein>
<dbReference type="Proteomes" id="UP000603453">
    <property type="component" value="Unassembled WGS sequence"/>
</dbReference>
<dbReference type="CDD" id="cd23279">
    <property type="entry name" value="beta-trefoil_MIR_SDF2-like"/>
    <property type="match status" value="1"/>
</dbReference>
<keyword evidence="6" id="KW-1185">Reference proteome</keyword>